<keyword evidence="5" id="KW-1185">Reference proteome</keyword>
<dbReference type="PANTHER" id="PTHR31988:SF19">
    <property type="entry name" value="9-O-ACETYL-N-ACETYLNEURAMINIC ACID DEACETYLASE-RELATED"/>
    <property type="match status" value="1"/>
</dbReference>
<gene>
    <name evidence="4" type="ORF">ACFSQ0_09240</name>
</gene>
<keyword evidence="1" id="KW-0378">Hydrolase</keyword>
<sequence length="281" mass="32141">MKSHFCIIFLFAICLFTACSSNNDKPFYDENQKIFLVAGQSNAAGVGDKDISIFQPNKEVYEYDSVKDTIKILKDPVGQYHLNFQAAQTGSFIPALAYTYNEISNQKVCVVQAAKGGSSLTVEAEVNNWGNWSESGKLFSSSIYKTQKALQVLKQSNIHAIFWCQGENDAQAVYQNSITKKYYKNALIELINRYHNQFGEIPFVFIETGRFNGNNAKDEGYKKVREAQREVALEMEHVYIGYNETEFFPERGWLKDMVHYNQEALNDIGKKLAYFYTALEY</sequence>
<evidence type="ECO:0000256" key="1">
    <source>
        <dbReference type="ARBA" id="ARBA00022801"/>
    </source>
</evidence>
<evidence type="ECO:0000256" key="2">
    <source>
        <dbReference type="SAM" id="SignalP"/>
    </source>
</evidence>
<evidence type="ECO:0000259" key="3">
    <source>
        <dbReference type="Pfam" id="PF03629"/>
    </source>
</evidence>
<proteinExistence type="predicted"/>
<protein>
    <submittedName>
        <fullName evidence="4">Sialate O-acetylesterase</fullName>
    </submittedName>
</protein>
<dbReference type="InterPro" id="IPR052940">
    <property type="entry name" value="Carb_Esterase_6"/>
</dbReference>
<dbReference type="PANTHER" id="PTHR31988">
    <property type="entry name" value="ESTERASE, PUTATIVE (DUF303)-RELATED"/>
    <property type="match status" value="1"/>
</dbReference>
<evidence type="ECO:0000313" key="4">
    <source>
        <dbReference type="EMBL" id="MFD2698173.1"/>
    </source>
</evidence>
<evidence type="ECO:0000313" key="5">
    <source>
        <dbReference type="Proteomes" id="UP001597357"/>
    </source>
</evidence>
<dbReference type="InterPro" id="IPR005181">
    <property type="entry name" value="SASA"/>
</dbReference>
<dbReference type="PROSITE" id="PS51257">
    <property type="entry name" value="PROKAR_LIPOPROTEIN"/>
    <property type="match status" value="1"/>
</dbReference>
<dbReference type="RefSeq" id="WP_379047300.1">
    <property type="nucleotide sequence ID" value="NZ_JBHULZ010000041.1"/>
</dbReference>
<dbReference type="InterPro" id="IPR036514">
    <property type="entry name" value="SGNH_hydro_sf"/>
</dbReference>
<accession>A0ABW5SG83</accession>
<feature type="chain" id="PRO_5045498214" evidence="2">
    <location>
        <begin position="22"/>
        <end position="281"/>
    </location>
</feature>
<dbReference type="SUPFAM" id="SSF52266">
    <property type="entry name" value="SGNH hydrolase"/>
    <property type="match status" value="1"/>
</dbReference>
<feature type="domain" description="Sialate O-acetylesterase" evidence="3">
    <location>
        <begin position="32"/>
        <end position="276"/>
    </location>
</feature>
<dbReference type="EMBL" id="JBHULZ010000041">
    <property type="protein sequence ID" value="MFD2698173.1"/>
    <property type="molecule type" value="Genomic_DNA"/>
</dbReference>
<feature type="signal peptide" evidence="2">
    <location>
        <begin position="1"/>
        <end position="21"/>
    </location>
</feature>
<comment type="caution">
    <text evidence="4">The sequence shown here is derived from an EMBL/GenBank/DDBJ whole genome shotgun (WGS) entry which is preliminary data.</text>
</comment>
<dbReference type="Gene3D" id="3.40.50.1110">
    <property type="entry name" value="SGNH hydrolase"/>
    <property type="match status" value="1"/>
</dbReference>
<reference evidence="5" key="1">
    <citation type="journal article" date="2019" name="Int. J. Syst. Evol. Microbiol.">
        <title>The Global Catalogue of Microorganisms (GCM) 10K type strain sequencing project: providing services to taxonomists for standard genome sequencing and annotation.</title>
        <authorList>
            <consortium name="The Broad Institute Genomics Platform"/>
            <consortium name="The Broad Institute Genome Sequencing Center for Infectious Disease"/>
            <person name="Wu L."/>
            <person name="Ma J."/>
        </authorList>
    </citation>
    <scope>NUCLEOTIDE SEQUENCE [LARGE SCALE GENOMIC DNA]</scope>
    <source>
        <strain evidence="5">KCTC 42255</strain>
    </source>
</reference>
<dbReference type="Proteomes" id="UP001597357">
    <property type="component" value="Unassembled WGS sequence"/>
</dbReference>
<name>A0ABW5SG83_9FLAO</name>
<organism evidence="4 5">
    <name type="scientific">Mesonia sediminis</name>
    <dbReference type="NCBI Taxonomy" id="1703946"/>
    <lineage>
        <taxon>Bacteria</taxon>
        <taxon>Pseudomonadati</taxon>
        <taxon>Bacteroidota</taxon>
        <taxon>Flavobacteriia</taxon>
        <taxon>Flavobacteriales</taxon>
        <taxon>Flavobacteriaceae</taxon>
        <taxon>Mesonia</taxon>
    </lineage>
</organism>
<dbReference type="Pfam" id="PF03629">
    <property type="entry name" value="SASA"/>
    <property type="match status" value="1"/>
</dbReference>
<keyword evidence="2" id="KW-0732">Signal</keyword>